<name>A0ABT2WZ45_9RHOB</name>
<comment type="similarity">
    <text evidence="2 9">Belongs to the gluconokinase GntK/GntV family.</text>
</comment>
<dbReference type="PANTHER" id="PTHR43442">
    <property type="entry name" value="GLUCONOKINASE-RELATED"/>
    <property type="match status" value="1"/>
</dbReference>
<gene>
    <name evidence="10" type="ORF">OEZ60_02975</name>
</gene>
<protein>
    <recommendedName>
        <fullName evidence="3 9">Gluconokinase</fullName>
        <ecNumber evidence="3 9">2.7.1.12</ecNumber>
    </recommendedName>
</protein>
<evidence type="ECO:0000256" key="3">
    <source>
        <dbReference type="ARBA" id="ARBA00012054"/>
    </source>
</evidence>
<keyword evidence="11" id="KW-1185">Reference proteome</keyword>
<sequence length="167" mass="17301">MSALAPRVVVVMGVAGAGKSTLAAALARALGARFIEGDAYHPEGNIAAMAAGRPLTDAMREGWLDRLAEAGAKTPGRVVVACSALRHAHRDRLRAGLGVCRFLYLACDAETAAARVAARSGHFFAPELVPSQFAALEPPGPDERDAVTFAAALPPGRLLAEALRHVG</sequence>
<dbReference type="GO" id="GO:0046316">
    <property type="term" value="F:gluconokinase activity"/>
    <property type="evidence" value="ECO:0007669"/>
    <property type="project" value="UniProtKB-EC"/>
</dbReference>
<dbReference type="Gene3D" id="3.40.50.300">
    <property type="entry name" value="P-loop containing nucleotide triphosphate hydrolases"/>
    <property type="match status" value="1"/>
</dbReference>
<dbReference type="CDD" id="cd02021">
    <property type="entry name" value="GntK"/>
    <property type="match status" value="1"/>
</dbReference>
<proteinExistence type="inferred from homology"/>
<evidence type="ECO:0000256" key="1">
    <source>
        <dbReference type="ARBA" id="ARBA00004761"/>
    </source>
</evidence>
<dbReference type="InterPro" id="IPR006001">
    <property type="entry name" value="Therm_gnt_kin"/>
</dbReference>
<keyword evidence="6 9" id="KW-0418">Kinase</keyword>
<comment type="caution">
    <text evidence="10">The sequence shown here is derived from an EMBL/GenBank/DDBJ whole genome shotgun (WGS) entry which is preliminary data.</text>
</comment>
<dbReference type="RefSeq" id="WP_263333067.1">
    <property type="nucleotide sequence ID" value="NZ_JAOVQO010000002.1"/>
</dbReference>
<evidence type="ECO:0000256" key="2">
    <source>
        <dbReference type="ARBA" id="ARBA00008420"/>
    </source>
</evidence>
<organism evidence="10 11">
    <name type="scientific">Albidovulum salinarum</name>
    <dbReference type="NCBI Taxonomy" id="2984153"/>
    <lineage>
        <taxon>Bacteria</taxon>
        <taxon>Pseudomonadati</taxon>
        <taxon>Pseudomonadota</taxon>
        <taxon>Alphaproteobacteria</taxon>
        <taxon>Rhodobacterales</taxon>
        <taxon>Paracoccaceae</taxon>
        <taxon>Albidovulum</taxon>
    </lineage>
</organism>
<evidence type="ECO:0000256" key="9">
    <source>
        <dbReference type="RuleBase" id="RU363066"/>
    </source>
</evidence>
<accession>A0ABT2WZ45</accession>
<keyword evidence="4 9" id="KW-0808">Transferase</keyword>
<dbReference type="PANTHER" id="PTHR43442:SF3">
    <property type="entry name" value="GLUCONOKINASE-RELATED"/>
    <property type="match status" value="1"/>
</dbReference>
<comment type="catalytic activity">
    <reaction evidence="8 9">
        <text>D-gluconate + ATP = 6-phospho-D-gluconate + ADP + H(+)</text>
        <dbReference type="Rhea" id="RHEA:19433"/>
        <dbReference type="ChEBI" id="CHEBI:15378"/>
        <dbReference type="ChEBI" id="CHEBI:18391"/>
        <dbReference type="ChEBI" id="CHEBI:30616"/>
        <dbReference type="ChEBI" id="CHEBI:58759"/>
        <dbReference type="ChEBI" id="CHEBI:456216"/>
        <dbReference type="EC" id="2.7.1.12"/>
    </reaction>
</comment>
<dbReference type="EC" id="2.7.1.12" evidence="3 9"/>
<dbReference type="EMBL" id="JAOVQO010000002">
    <property type="protein sequence ID" value="MCU9846957.1"/>
    <property type="molecule type" value="Genomic_DNA"/>
</dbReference>
<dbReference type="NCBIfam" id="TIGR01313">
    <property type="entry name" value="therm_gnt_kin"/>
    <property type="match status" value="1"/>
</dbReference>
<comment type="pathway">
    <text evidence="1">Carbohydrate acid metabolism.</text>
</comment>
<keyword evidence="7 9" id="KW-0067">ATP-binding</keyword>
<evidence type="ECO:0000256" key="5">
    <source>
        <dbReference type="ARBA" id="ARBA00022741"/>
    </source>
</evidence>
<reference evidence="10 11" key="1">
    <citation type="submission" date="2022-10" db="EMBL/GenBank/DDBJ databases">
        <title>Defluviimonas sp. nov., isolated from ocean surface sediments.</title>
        <authorList>
            <person name="He W."/>
            <person name="Wang L."/>
            <person name="Zhang D.-F."/>
        </authorList>
    </citation>
    <scope>NUCLEOTIDE SEQUENCE [LARGE SCALE GENOMIC DNA]</scope>
    <source>
        <strain evidence="10 11">WL0024</strain>
    </source>
</reference>
<evidence type="ECO:0000256" key="8">
    <source>
        <dbReference type="ARBA" id="ARBA00048090"/>
    </source>
</evidence>
<evidence type="ECO:0000256" key="6">
    <source>
        <dbReference type="ARBA" id="ARBA00022777"/>
    </source>
</evidence>
<dbReference type="Proteomes" id="UP001209535">
    <property type="component" value="Unassembled WGS sequence"/>
</dbReference>
<dbReference type="InterPro" id="IPR027417">
    <property type="entry name" value="P-loop_NTPase"/>
</dbReference>
<keyword evidence="5 9" id="KW-0547">Nucleotide-binding</keyword>
<evidence type="ECO:0000256" key="4">
    <source>
        <dbReference type="ARBA" id="ARBA00022679"/>
    </source>
</evidence>
<dbReference type="SUPFAM" id="SSF52540">
    <property type="entry name" value="P-loop containing nucleoside triphosphate hydrolases"/>
    <property type="match status" value="1"/>
</dbReference>
<evidence type="ECO:0000313" key="11">
    <source>
        <dbReference type="Proteomes" id="UP001209535"/>
    </source>
</evidence>
<evidence type="ECO:0000313" key="10">
    <source>
        <dbReference type="EMBL" id="MCU9846957.1"/>
    </source>
</evidence>
<evidence type="ECO:0000256" key="7">
    <source>
        <dbReference type="ARBA" id="ARBA00022840"/>
    </source>
</evidence>
<dbReference type="Pfam" id="PF13671">
    <property type="entry name" value="AAA_33"/>
    <property type="match status" value="1"/>
</dbReference>